<dbReference type="SUPFAM" id="SSF55874">
    <property type="entry name" value="ATPase domain of HSP90 chaperone/DNA topoisomerase II/histidine kinase"/>
    <property type="match status" value="1"/>
</dbReference>
<feature type="compositionally biased region" description="Basic and acidic residues" evidence="1">
    <location>
        <begin position="417"/>
        <end position="476"/>
    </location>
</feature>
<evidence type="ECO:0000313" key="3">
    <source>
        <dbReference type="Proteomes" id="UP001141183"/>
    </source>
</evidence>
<dbReference type="AlphaFoldDB" id="A0A9X3XPV5"/>
<gene>
    <name evidence="2" type="ORF">NE398_17735</name>
</gene>
<accession>A0A9X3XPV5</accession>
<dbReference type="InterPro" id="IPR036890">
    <property type="entry name" value="HATPase_C_sf"/>
</dbReference>
<keyword evidence="2" id="KW-0547">Nucleotide-binding</keyword>
<sequence>MSTITNNFNLIMGPRTITDALGSKIIELDSIVISELIKNSKDAHAKKVTINFSDYKNSITIWDNGDGMSIEEIKDKWGVVASNNKANAVDTLGGKGIGRFSIFKLCNSFTIITKKEHSNEYKFTFDIKDLYNHKSAEDYTISIIENSVPEIFKTESSKGTYIIMNQMNEINLDEIYSNTQNLILHNSDTNKNIDIEYIYPSEFKKSSPLSPEVAIKSAPFQCSVTFEGANILNYDFKVSLNDKIVYTSKDYSSIKKEFSKLDSNLSLGKINFTLSSFYFDLSFVKHYKIDKKYLEENFLNYFCGVSVYRKDFKIYGLGENDWLGLTERRVDQPSKRVNNKQIYAYLTLESPDSDPLEEKTSREGFIRSKYLDYLKEALIIIIRKFEKDHLLFRPQLYNKNEDIGLFDNELDNGNKGTSEKDTPSGTSEKDTPSGTSEKDTPSGTSEKDTPSGTSEKDTPSGTSEKDTPSGTSEKDTPSGTSGNEKKTPPTPKFNKNIIIDSSFTPSEKAPEKIKRIIFELQKLNSFYINSQALLLRCLIDTSTQYFAEGNNSININTNDLKGSVLNVLNHFSNSGILDKKICDRIRSSIKKDSIINYFNGVAHYYNYRPDFDTIKSIWDTFEPYIEKCISK</sequence>
<feature type="region of interest" description="Disordered" evidence="1">
    <location>
        <begin position="408"/>
        <end position="501"/>
    </location>
</feature>
<comment type="caution">
    <text evidence="2">The sequence shown here is derived from an EMBL/GenBank/DDBJ whole genome shotgun (WGS) entry which is preliminary data.</text>
</comment>
<keyword evidence="3" id="KW-1185">Reference proteome</keyword>
<dbReference type="Gene3D" id="3.30.565.10">
    <property type="entry name" value="Histidine kinase-like ATPase, C-terminal domain"/>
    <property type="match status" value="1"/>
</dbReference>
<keyword evidence="2" id="KW-0067">ATP-binding</keyword>
<dbReference type="Proteomes" id="UP001141183">
    <property type="component" value="Unassembled WGS sequence"/>
</dbReference>
<dbReference type="EMBL" id="JAMRYU010000022">
    <property type="protein sequence ID" value="MDC4241979.1"/>
    <property type="molecule type" value="Genomic_DNA"/>
</dbReference>
<reference evidence="2" key="1">
    <citation type="submission" date="2022-05" db="EMBL/GenBank/DDBJ databases">
        <title>Draft genome sequence of Clostridium tertium strain CP3 isolated from Peru.</title>
        <authorList>
            <person name="Hurtado R."/>
            <person name="Lima L."/>
            <person name="Sousa T."/>
            <person name="Jaiswal A.K."/>
            <person name="Tiwari S."/>
            <person name="Maturrano L."/>
            <person name="Brenig B."/>
            <person name="Azevedo V."/>
        </authorList>
    </citation>
    <scope>NUCLEOTIDE SEQUENCE</scope>
    <source>
        <strain evidence="2">CP3</strain>
    </source>
</reference>
<evidence type="ECO:0000313" key="2">
    <source>
        <dbReference type="EMBL" id="MDC4241979.1"/>
    </source>
</evidence>
<protein>
    <submittedName>
        <fullName evidence="2">ATP-binding protein</fullName>
    </submittedName>
</protein>
<dbReference type="GO" id="GO:0005524">
    <property type="term" value="F:ATP binding"/>
    <property type="evidence" value="ECO:0007669"/>
    <property type="project" value="UniProtKB-KW"/>
</dbReference>
<name>A0A9X3XPV5_9CLOT</name>
<evidence type="ECO:0000256" key="1">
    <source>
        <dbReference type="SAM" id="MobiDB-lite"/>
    </source>
</evidence>
<dbReference type="RefSeq" id="WP_272470665.1">
    <property type="nucleotide sequence ID" value="NZ_JAMRYU010000022.1"/>
</dbReference>
<proteinExistence type="predicted"/>
<organism evidence="2 3">
    <name type="scientific">Clostridium tertium</name>
    <dbReference type="NCBI Taxonomy" id="1559"/>
    <lineage>
        <taxon>Bacteria</taxon>
        <taxon>Bacillati</taxon>
        <taxon>Bacillota</taxon>
        <taxon>Clostridia</taxon>
        <taxon>Eubacteriales</taxon>
        <taxon>Clostridiaceae</taxon>
        <taxon>Clostridium</taxon>
    </lineage>
</organism>
<dbReference type="Pfam" id="PF13589">
    <property type="entry name" value="HATPase_c_3"/>
    <property type="match status" value="1"/>
</dbReference>